<dbReference type="KEGG" id="mee:DA075_30660"/>
<dbReference type="OrthoDB" id="7839213at2"/>
<organism evidence="1 2">
    <name type="scientific">Methylobacterium currus</name>
    <dbReference type="NCBI Taxonomy" id="2051553"/>
    <lineage>
        <taxon>Bacteria</taxon>
        <taxon>Pseudomonadati</taxon>
        <taxon>Pseudomonadota</taxon>
        <taxon>Alphaproteobacteria</taxon>
        <taxon>Hyphomicrobiales</taxon>
        <taxon>Methylobacteriaceae</taxon>
        <taxon>Methylobacterium</taxon>
    </lineage>
</organism>
<dbReference type="EMBL" id="CP028844">
    <property type="protein sequence ID" value="AWB25943.1"/>
    <property type="molecule type" value="Genomic_DNA"/>
</dbReference>
<keyword evidence="2" id="KW-1185">Reference proteome</keyword>
<sequence>MLAAAGGLSALLGQGSARAGGLVAERAFPPAGACYGRRYDAAHLARHPGQVVTGLHLGGSSRDLIRLRAEAGRVDPELTLRLRIDFADGTSSEGEVGCLEERGRIRRCGRNASCAGDFALEALPGGRLAVVNDDAASRMPTTANARAGFSPDAGCPPGGRAGRFVPPDAQNRVFHLERLPLAACAPGPSR</sequence>
<dbReference type="Proteomes" id="UP000244755">
    <property type="component" value="Chromosome 2"/>
</dbReference>
<dbReference type="AlphaFoldDB" id="A0A2R4WWL8"/>
<proteinExistence type="predicted"/>
<evidence type="ECO:0000313" key="1">
    <source>
        <dbReference type="EMBL" id="AWB25943.1"/>
    </source>
</evidence>
<accession>A0A2R4WWL8</accession>
<name>A0A2R4WWL8_9HYPH</name>
<reference evidence="1 2" key="1">
    <citation type="submission" date="2018-04" db="EMBL/GenBank/DDBJ databases">
        <title>Methylobacterium sp. PR1016A genome.</title>
        <authorList>
            <person name="Park W."/>
        </authorList>
    </citation>
    <scope>NUCLEOTIDE SEQUENCE [LARGE SCALE GENOMIC DNA]</scope>
    <source>
        <strain evidence="1 2">PR1016A</strain>
    </source>
</reference>
<evidence type="ECO:0000313" key="2">
    <source>
        <dbReference type="Proteomes" id="UP000244755"/>
    </source>
</evidence>
<protein>
    <submittedName>
        <fullName evidence="1">Uncharacterized protein</fullName>
    </submittedName>
</protein>
<gene>
    <name evidence="1" type="ORF">DA075_30660</name>
</gene>